<evidence type="ECO:0000256" key="4">
    <source>
        <dbReference type="ARBA" id="ARBA00022777"/>
    </source>
</evidence>
<accession>A0A835ZIJ3</accession>
<keyword evidence="3" id="KW-0808">Transferase</keyword>
<keyword evidence="8" id="KW-1185">Reference proteome</keyword>
<dbReference type="Pfam" id="PF00072">
    <property type="entry name" value="Response_reg"/>
    <property type="match status" value="1"/>
</dbReference>
<dbReference type="CDD" id="cd17546">
    <property type="entry name" value="REC_hyHK_CKI1_RcsC-like"/>
    <property type="match status" value="1"/>
</dbReference>
<feature type="modified residue" description="4-aspartylphosphate" evidence="5">
    <location>
        <position position="109"/>
    </location>
</feature>
<dbReference type="SUPFAM" id="SSF52172">
    <property type="entry name" value="CheY-like"/>
    <property type="match status" value="1"/>
</dbReference>
<organism evidence="7 8">
    <name type="scientific">Tribonema minus</name>
    <dbReference type="NCBI Taxonomy" id="303371"/>
    <lineage>
        <taxon>Eukaryota</taxon>
        <taxon>Sar</taxon>
        <taxon>Stramenopiles</taxon>
        <taxon>Ochrophyta</taxon>
        <taxon>PX clade</taxon>
        <taxon>Xanthophyceae</taxon>
        <taxon>Tribonematales</taxon>
        <taxon>Tribonemataceae</taxon>
        <taxon>Tribonema</taxon>
    </lineage>
</organism>
<reference evidence="7" key="1">
    <citation type="submission" date="2021-02" db="EMBL/GenBank/DDBJ databases">
        <title>First Annotated Genome of the Yellow-green Alga Tribonema minus.</title>
        <authorList>
            <person name="Mahan K.M."/>
        </authorList>
    </citation>
    <scope>NUCLEOTIDE SEQUENCE</scope>
    <source>
        <strain evidence="7">UTEX B ZZ1240</strain>
    </source>
</reference>
<dbReference type="SMART" id="SM00448">
    <property type="entry name" value="REC"/>
    <property type="match status" value="1"/>
</dbReference>
<evidence type="ECO:0000256" key="2">
    <source>
        <dbReference type="ARBA" id="ARBA00012438"/>
    </source>
</evidence>
<evidence type="ECO:0000256" key="3">
    <source>
        <dbReference type="ARBA" id="ARBA00022679"/>
    </source>
</evidence>
<name>A0A835ZIJ3_9STRA</name>
<keyword evidence="4" id="KW-0418">Kinase</keyword>
<dbReference type="EMBL" id="JAFCMP010000021">
    <property type="protein sequence ID" value="KAG5191344.1"/>
    <property type="molecule type" value="Genomic_DNA"/>
</dbReference>
<dbReference type="InterPro" id="IPR001789">
    <property type="entry name" value="Sig_transdc_resp-reg_receiver"/>
</dbReference>
<dbReference type="PANTHER" id="PTHR43047">
    <property type="entry name" value="TWO-COMPONENT HISTIDINE PROTEIN KINASE"/>
    <property type="match status" value="1"/>
</dbReference>
<dbReference type="AlphaFoldDB" id="A0A835ZIJ3"/>
<dbReference type="OrthoDB" id="101467at2759"/>
<comment type="caution">
    <text evidence="7">The sequence shown here is derived from an EMBL/GenBank/DDBJ whole genome shotgun (WGS) entry which is preliminary data.</text>
</comment>
<dbReference type="PROSITE" id="PS50110">
    <property type="entry name" value="RESPONSE_REGULATORY"/>
    <property type="match status" value="1"/>
</dbReference>
<evidence type="ECO:0000256" key="5">
    <source>
        <dbReference type="PROSITE-ProRule" id="PRU00169"/>
    </source>
</evidence>
<dbReference type="InterPro" id="IPR011006">
    <property type="entry name" value="CheY-like_superfamily"/>
</dbReference>
<dbReference type="Gene3D" id="3.40.50.2300">
    <property type="match status" value="1"/>
</dbReference>
<evidence type="ECO:0000259" key="6">
    <source>
        <dbReference type="PROSITE" id="PS50110"/>
    </source>
</evidence>
<dbReference type="Proteomes" id="UP000664859">
    <property type="component" value="Unassembled WGS sequence"/>
</dbReference>
<evidence type="ECO:0000313" key="7">
    <source>
        <dbReference type="EMBL" id="KAG5191344.1"/>
    </source>
</evidence>
<protein>
    <recommendedName>
        <fullName evidence="2">histidine kinase</fullName>
        <ecNumber evidence="2">2.7.13.3</ecNumber>
    </recommendedName>
</protein>
<comment type="catalytic activity">
    <reaction evidence="1">
        <text>ATP + protein L-histidine = ADP + protein N-phospho-L-histidine.</text>
        <dbReference type="EC" id="2.7.13.3"/>
    </reaction>
</comment>
<dbReference type="GO" id="GO:0009927">
    <property type="term" value="F:histidine phosphotransfer kinase activity"/>
    <property type="evidence" value="ECO:0007669"/>
    <property type="project" value="TreeGrafter"/>
</dbReference>
<dbReference type="GO" id="GO:0005886">
    <property type="term" value="C:plasma membrane"/>
    <property type="evidence" value="ECO:0007669"/>
    <property type="project" value="TreeGrafter"/>
</dbReference>
<keyword evidence="5" id="KW-0597">Phosphoprotein</keyword>
<gene>
    <name evidence="7" type="ORF">JKP88DRAFT_174729</name>
</gene>
<evidence type="ECO:0000313" key="8">
    <source>
        <dbReference type="Proteomes" id="UP000664859"/>
    </source>
</evidence>
<dbReference type="GO" id="GO:0000155">
    <property type="term" value="F:phosphorelay sensor kinase activity"/>
    <property type="evidence" value="ECO:0007669"/>
    <property type="project" value="TreeGrafter"/>
</dbReference>
<feature type="domain" description="Response regulatory" evidence="6">
    <location>
        <begin position="61"/>
        <end position="174"/>
    </location>
</feature>
<dbReference type="EC" id="2.7.13.3" evidence="2"/>
<evidence type="ECO:0000256" key="1">
    <source>
        <dbReference type="ARBA" id="ARBA00000085"/>
    </source>
</evidence>
<dbReference type="PANTHER" id="PTHR43047:SF72">
    <property type="entry name" value="OSMOSENSING HISTIDINE PROTEIN KINASE SLN1"/>
    <property type="match status" value="1"/>
</dbReference>
<proteinExistence type="predicted"/>
<sequence length="182" mass="19649">MEAVKGDITFSSSSAGSTFTFTFPVSGITAYVGTPPSTPIDSLSDASSAAVPSPASAGRQRVLVVDDNSVIRKVYSFMLRDDYTCDVACDGLEALEMCSTNTYGLILMDVVMPKMNGTDCAAQIRRHDLVTPIVFFTGETGMHIQRIVDAGVNMYLLRKPVKKEEMMQLFSAILVGGENLSR</sequence>